<feature type="domain" description="Acyl-CoA dehydrogenase/oxidase N-terminal" evidence="30">
    <location>
        <begin position="40"/>
        <end position="149"/>
    </location>
</feature>
<dbReference type="GO" id="GO:0006631">
    <property type="term" value="P:fatty acid metabolic process"/>
    <property type="evidence" value="ECO:0007669"/>
    <property type="project" value="UniProtKB-KW"/>
</dbReference>
<dbReference type="AlphaFoldDB" id="T2MG65"/>
<dbReference type="KEGG" id="hmg:100205931"/>
<comment type="subcellular location">
    <subcellularLocation>
        <location evidence="2">Mitochondrion matrix</location>
    </subcellularLocation>
</comment>
<dbReference type="EMBL" id="HAAD01004715">
    <property type="protein sequence ID" value="CDG70947.1"/>
    <property type="molecule type" value="mRNA"/>
</dbReference>
<evidence type="ECO:0000256" key="27">
    <source>
        <dbReference type="RuleBase" id="RU362125"/>
    </source>
</evidence>
<dbReference type="FunFam" id="1.20.140.10:FF:000002">
    <property type="entry name" value="Acyl-CoA dehydrogenase short/branched chain"/>
    <property type="match status" value="1"/>
</dbReference>
<proteinExistence type="evidence at transcript level"/>
<keyword evidence="10" id="KW-0809">Transit peptide</keyword>
<name>T2MG65_HYDVU</name>
<comment type="cofactor">
    <cofactor evidence="1 27">
        <name>FAD</name>
        <dbReference type="ChEBI" id="CHEBI:57692"/>
    </cofactor>
</comment>
<dbReference type="Pfam" id="PF02771">
    <property type="entry name" value="Acyl-CoA_dh_N"/>
    <property type="match status" value="1"/>
</dbReference>
<evidence type="ECO:0000256" key="16">
    <source>
        <dbReference type="ARBA" id="ARBA00039036"/>
    </source>
</evidence>
<comment type="catalytic activity">
    <reaction evidence="26">
        <text>2-methylpropanoyl-CoA + oxidized [electron-transfer flavoprotein] + H(+) = 2-methylpropenoyl-CoA + reduced [electron-transfer flavoprotein]</text>
        <dbReference type="Rhea" id="RHEA:44180"/>
        <dbReference type="Rhea" id="RHEA-COMP:10685"/>
        <dbReference type="Rhea" id="RHEA-COMP:10686"/>
        <dbReference type="ChEBI" id="CHEBI:15378"/>
        <dbReference type="ChEBI" id="CHEBI:57338"/>
        <dbReference type="ChEBI" id="CHEBI:57692"/>
        <dbReference type="ChEBI" id="CHEBI:58307"/>
        <dbReference type="ChEBI" id="CHEBI:62500"/>
    </reaction>
    <physiologicalReaction direction="left-to-right" evidence="26">
        <dbReference type="Rhea" id="RHEA:44181"/>
    </physiologicalReaction>
</comment>
<evidence type="ECO:0000256" key="24">
    <source>
        <dbReference type="ARBA" id="ARBA00049192"/>
    </source>
</evidence>
<dbReference type="Gene3D" id="1.10.540.10">
    <property type="entry name" value="Acyl-CoA dehydrogenase/oxidase, N-terminal domain"/>
    <property type="match status" value="1"/>
</dbReference>
<dbReference type="Pfam" id="PF00441">
    <property type="entry name" value="Acyl-CoA_dh_1"/>
    <property type="match status" value="1"/>
</dbReference>
<dbReference type="PIRSF" id="PIRSF016578">
    <property type="entry name" value="HsaA"/>
    <property type="match status" value="1"/>
</dbReference>
<keyword evidence="13" id="KW-0443">Lipid metabolism</keyword>
<gene>
    <name evidence="31" type="primary">ACADSB</name>
</gene>
<dbReference type="InterPro" id="IPR006089">
    <property type="entry name" value="Acyl-CoA_DH_CS"/>
</dbReference>
<dbReference type="InterPro" id="IPR037069">
    <property type="entry name" value="AcylCoA_DH/ox_N_sf"/>
</dbReference>
<dbReference type="SUPFAM" id="SSF56645">
    <property type="entry name" value="Acyl-CoA dehydrogenase NM domain-like"/>
    <property type="match status" value="1"/>
</dbReference>
<dbReference type="InterPro" id="IPR036250">
    <property type="entry name" value="AcylCo_DH-like_C"/>
</dbReference>
<evidence type="ECO:0000256" key="26">
    <source>
        <dbReference type="ARBA" id="ARBA00051903"/>
    </source>
</evidence>
<comment type="catalytic activity">
    <reaction evidence="20">
        <text>2-methylbutanoyl-CoA + oxidized [electron-transfer flavoprotein] + H(+) = (2E)-2-methylbut-2-enoyl-CoA + reduced [electron-transfer flavoprotein]</text>
        <dbReference type="Rhea" id="RHEA:43780"/>
        <dbReference type="Rhea" id="RHEA-COMP:10685"/>
        <dbReference type="Rhea" id="RHEA-COMP:10686"/>
        <dbReference type="ChEBI" id="CHEBI:15378"/>
        <dbReference type="ChEBI" id="CHEBI:57336"/>
        <dbReference type="ChEBI" id="CHEBI:57337"/>
        <dbReference type="ChEBI" id="CHEBI:57692"/>
        <dbReference type="ChEBI" id="CHEBI:58307"/>
        <dbReference type="EC" id="1.3.8.5"/>
    </reaction>
    <physiologicalReaction direction="left-to-right" evidence="20">
        <dbReference type="Rhea" id="RHEA:43781"/>
    </physiologicalReaction>
</comment>
<evidence type="ECO:0000256" key="6">
    <source>
        <dbReference type="ARBA" id="ARBA00022553"/>
    </source>
</evidence>
<keyword evidence="12 27" id="KW-0560">Oxidoreductase</keyword>
<dbReference type="OMA" id="DAMFSYC"/>
<organism evidence="31">
    <name type="scientific">Hydra vulgaris</name>
    <name type="common">Hydra</name>
    <name type="synonym">Hydra attenuata</name>
    <dbReference type="NCBI Taxonomy" id="6087"/>
    <lineage>
        <taxon>Eukaryota</taxon>
        <taxon>Metazoa</taxon>
        <taxon>Cnidaria</taxon>
        <taxon>Hydrozoa</taxon>
        <taxon>Hydroidolina</taxon>
        <taxon>Anthoathecata</taxon>
        <taxon>Aplanulata</taxon>
        <taxon>Hydridae</taxon>
        <taxon>Hydra</taxon>
    </lineage>
</organism>
<evidence type="ECO:0000259" key="29">
    <source>
        <dbReference type="Pfam" id="PF02770"/>
    </source>
</evidence>
<dbReference type="SUPFAM" id="SSF47203">
    <property type="entry name" value="Acyl-CoA dehydrogenase C-terminal domain-like"/>
    <property type="match status" value="1"/>
</dbReference>
<dbReference type="InterPro" id="IPR013786">
    <property type="entry name" value="AcylCoA_DH/ox_N"/>
</dbReference>
<evidence type="ECO:0000256" key="8">
    <source>
        <dbReference type="ARBA" id="ARBA00022827"/>
    </source>
</evidence>
<comment type="catalytic activity">
    <reaction evidence="25">
        <text>(2S)-2-methylbutanoyl-CoA + oxidized [electron-transfer flavoprotein] + H(+) = (2E)-2-methylbut-2-enoyl-CoA + reduced [electron-transfer flavoprotein]</text>
        <dbReference type="Rhea" id="RHEA:48256"/>
        <dbReference type="Rhea" id="RHEA-COMP:10685"/>
        <dbReference type="Rhea" id="RHEA-COMP:10686"/>
        <dbReference type="ChEBI" id="CHEBI:15378"/>
        <dbReference type="ChEBI" id="CHEBI:57337"/>
        <dbReference type="ChEBI" id="CHEBI:57692"/>
        <dbReference type="ChEBI" id="CHEBI:58307"/>
        <dbReference type="ChEBI" id="CHEBI:88166"/>
    </reaction>
    <physiologicalReaction direction="left-to-right" evidence="25">
        <dbReference type="Rhea" id="RHEA:48257"/>
    </physiologicalReaction>
</comment>
<evidence type="ECO:0000259" key="28">
    <source>
        <dbReference type="Pfam" id="PF00441"/>
    </source>
</evidence>
<evidence type="ECO:0000256" key="20">
    <source>
        <dbReference type="ARBA" id="ARBA00048235"/>
    </source>
</evidence>
<evidence type="ECO:0000256" key="19">
    <source>
        <dbReference type="ARBA" id="ARBA00042821"/>
    </source>
</evidence>
<dbReference type="InterPro" id="IPR046373">
    <property type="entry name" value="Acyl-CoA_Oxase/DH_mid-dom_sf"/>
</dbReference>
<evidence type="ECO:0000256" key="22">
    <source>
        <dbReference type="ARBA" id="ARBA00048592"/>
    </source>
</evidence>
<evidence type="ECO:0000256" key="10">
    <source>
        <dbReference type="ARBA" id="ARBA00022946"/>
    </source>
</evidence>
<comment type="pathway">
    <text evidence="15">Amino-acid degradation; L-isoleucine degradation.</text>
</comment>
<dbReference type="EC" id="1.3.8.5" evidence="16"/>
<protein>
    <recommendedName>
        <fullName evidence="17">Short/branched chain specific acyl-CoA dehydrogenase, mitochondrial</fullName>
        <ecNumber evidence="16">1.3.8.5</ecNumber>
    </recommendedName>
    <alternativeName>
        <fullName evidence="19">2-methyl branched chain acyl-CoA dehydrogenase</fullName>
    </alternativeName>
    <alternativeName>
        <fullName evidence="18">2-methylbutyryl-coenzyme A dehydrogenase</fullName>
    </alternativeName>
</protein>
<comment type="similarity">
    <text evidence="4 27">Belongs to the acyl-CoA dehydrogenase family.</text>
</comment>
<dbReference type="Gene3D" id="2.40.110.10">
    <property type="entry name" value="Butyryl-CoA Dehydrogenase, subunit A, domain 2"/>
    <property type="match status" value="1"/>
</dbReference>
<evidence type="ECO:0000313" key="31">
    <source>
        <dbReference type="EMBL" id="CDG70947.1"/>
    </source>
</evidence>
<comment type="catalytic activity">
    <reaction evidence="23">
        <text>butanoyl-CoA + oxidized [electron-transfer flavoprotein] + H(+) = (2E)-butenoyl-CoA + reduced [electron-transfer flavoprotein]</text>
        <dbReference type="Rhea" id="RHEA:24004"/>
        <dbReference type="Rhea" id="RHEA-COMP:10685"/>
        <dbReference type="Rhea" id="RHEA-COMP:10686"/>
        <dbReference type="ChEBI" id="CHEBI:15378"/>
        <dbReference type="ChEBI" id="CHEBI:57332"/>
        <dbReference type="ChEBI" id="CHEBI:57371"/>
        <dbReference type="ChEBI" id="CHEBI:57692"/>
        <dbReference type="ChEBI" id="CHEBI:58307"/>
    </reaction>
    <physiologicalReaction direction="left-to-right" evidence="23">
        <dbReference type="Rhea" id="RHEA:24005"/>
    </physiologicalReaction>
</comment>
<evidence type="ECO:0000256" key="25">
    <source>
        <dbReference type="ARBA" id="ARBA00049552"/>
    </source>
</evidence>
<dbReference type="PANTHER" id="PTHR43884:SF1">
    <property type="entry name" value="SHORT_BRANCHED CHAIN SPECIFIC ACYL-COA DEHYDROGENASE, MITOCHONDRIAL"/>
    <property type="match status" value="1"/>
</dbReference>
<reference evidence="31" key="1">
    <citation type="journal article" date="2013" name="Genome Biol. Evol.">
        <title>Punctuated emergences of genetic and phenotypic innovations in eumetazoan, bilaterian, euteleostome, and hominidae ancestors.</title>
        <authorList>
            <person name="Wenger Y."/>
            <person name="Galliot B."/>
        </authorList>
    </citation>
    <scope>NUCLEOTIDE SEQUENCE</scope>
    <source>
        <tissue evidence="31">Whole animals</tissue>
    </source>
</reference>
<comment type="catalytic activity">
    <reaction evidence="21">
        <text>valproyl-CoA + oxidized [electron-transfer flavoprotein] + H(+) = (2E)-2-propylpent-2-enoyl-CoA + reduced [electron-transfer flavoprotein]</text>
        <dbReference type="Rhea" id="RHEA:65344"/>
        <dbReference type="Rhea" id="RHEA-COMP:10685"/>
        <dbReference type="Rhea" id="RHEA-COMP:10686"/>
        <dbReference type="ChEBI" id="CHEBI:15378"/>
        <dbReference type="ChEBI" id="CHEBI:57692"/>
        <dbReference type="ChEBI" id="CHEBI:58307"/>
        <dbReference type="ChEBI" id="CHEBI:156457"/>
        <dbReference type="ChEBI" id="CHEBI:156458"/>
    </reaction>
    <physiologicalReaction direction="left-to-right" evidence="21">
        <dbReference type="Rhea" id="RHEA:65345"/>
    </physiologicalReaction>
</comment>
<evidence type="ECO:0000256" key="15">
    <source>
        <dbReference type="ARBA" id="ARBA00037895"/>
    </source>
</evidence>
<dbReference type="OrthoDB" id="10262177at2759"/>
<evidence type="ECO:0000256" key="7">
    <source>
        <dbReference type="ARBA" id="ARBA00022630"/>
    </source>
</evidence>
<keyword evidence="7 27" id="KW-0285">Flavoprotein</keyword>
<keyword evidence="8 27" id="KW-0274">FAD</keyword>
<evidence type="ECO:0000256" key="12">
    <source>
        <dbReference type="ARBA" id="ARBA00023002"/>
    </source>
</evidence>
<dbReference type="Pfam" id="PF02770">
    <property type="entry name" value="Acyl-CoA_dh_M"/>
    <property type="match status" value="1"/>
</dbReference>
<evidence type="ECO:0000256" key="14">
    <source>
        <dbReference type="ARBA" id="ARBA00023128"/>
    </source>
</evidence>
<dbReference type="InterPro" id="IPR006091">
    <property type="entry name" value="Acyl-CoA_Oxase/DH_mid-dom"/>
</dbReference>
<evidence type="ECO:0000256" key="17">
    <source>
        <dbReference type="ARBA" id="ARBA00039850"/>
    </source>
</evidence>
<evidence type="ECO:0000256" key="13">
    <source>
        <dbReference type="ARBA" id="ARBA00023098"/>
    </source>
</evidence>
<dbReference type="GO" id="GO:0005759">
    <property type="term" value="C:mitochondrial matrix"/>
    <property type="evidence" value="ECO:0007669"/>
    <property type="project" value="UniProtKB-SubCell"/>
</dbReference>
<feature type="domain" description="Acyl-CoA dehydrogenase/oxidase C-terminal" evidence="28">
    <location>
        <begin position="270"/>
        <end position="414"/>
    </location>
</feature>
<accession>T2MG65</accession>
<evidence type="ECO:0000256" key="4">
    <source>
        <dbReference type="ARBA" id="ARBA00009347"/>
    </source>
</evidence>
<dbReference type="GO" id="GO:0046395">
    <property type="term" value="P:carboxylic acid catabolic process"/>
    <property type="evidence" value="ECO:0007669"/>
    <property type="project" value="UniProtKB-ARBA"/>
</dbReference>
<evidence type="ECO:0000256" key="1">
    <source>
        <dbReference type="ARBA" id="ARBA00001974"/>
    </source>
</evidence>
<evidence type="ECO:0000256" key="11">
    <source>
        <dbReference type="ARBA" id="ARBA00022990"/>
    </source>
</evidence>
<dbReference type="FunFam" id="2.40.110.10:FF:000001">
    <property type="entry name" value="Acyl-CoA dehydrogenase, mitochondrial"/>
    <property type="match status" value="1"/>
</dbReference>
<feature type="domain" description="Acyl-CoA oxidase/dehydrogenase middle" evidence="29">
    <location>
        <begin position="154"/>
        <end position="256"/>
    </location>
</feature>
<dbReference type="InterPro" id="IPR009100">
    <property type="entry name" value="AcylCoA_DH/oxidase_NM_dom_sf"/>
</dbReference>
<sequence length="418" mass="46276">MMQNYLLSISKHGMKKSLFKHLIQCLRHESTRPPLTLLSTEESMFQESTRKFALEKVKPFVKEMDEKSALDPNIIKGLFEQGFMGMEIPEKYGGSGSSFMSMITVIEELARIDPSVSIICDVQNTLVNALLIQLATEDQKKEYLPKLATSMVGCFNLSEAGSGSDAFAMKATAKQVGDDYIINANKLWISNAEHAGLFLVFANAKPDLLNTNPSKAYKGITCFLVPKDTKGLVVGKKEDKLGIRASSTCPVDYTDVRVPKSSILGELGLGYKYAIECLNIGRIGIGAQMIGLAQGAMDIAVPYTKERQQFNKKIFDFQGLQHQISDVATKLEAARLLVYNAARLKEANKDFVMQAAMAKYYSSEVATLATSKCIEWMGGVGFSKEYPIEKFYRDCKIGCIYEGTSNIQLNTIAKLLPY</sequence>
<dbReference type="PANTHER" id="PTHR43884">
    <property type="entry name" value="ACYL-COA DEHYDROGENASE"/>
    <property type="match status" value="1"/>
</dbReference>
<evidence type="ECO:0000256" key="18">
    <source>
        <dbReference type="ARBA" id="ARBA00041537"/>
    </source>
</evidence>
<keyword evidence="14" id="KW-0496">Mitochondrion</keyword>
<comment type="catalytic activity">
    <reaction evidence="24">
        <text>hexanoyl-CoA + oxidized [electron-transfer flavoprotein] + H(+) = (2E)-hexenoyl-CoA + reduced [electron-transfer flavoprotein]</text>
        <dbReference type="Rhea" id="RHEA:43464"/>
        <dbReference type="Rhea" id="RHEA-COMP:10685"/>
        <dbReference type="Rhea" id="RHEA-COMP:10686"/>
        <dbReference type="ChEBI" id="CHEBI:15378"/>
        <dbReference type="ChEBI" id="CHEBI:57692"/>
        <dbReference type="ChEBI" id="CHEBI:58307"/>
        <dbReference type="ChEBI" id="CHEBI:62077"/>
        <dbReference type="ChEBI" id="CHEBI:62620"/>
    </reaction>
    <physiologicalReaction direction="left-to-right" evidence="24">
        <dbReference type="Rhea" id="RHEA:43465"/>
    </physiologicalReaction>
</comment>
<evidence type="ECO:0000259" key="30">
    <source>
        <dbReference type="Pfam" id="PF02771"/>
    </source>
</evidence>
<dbReference type="GO" id="GO:0003853">
    <property type="term" value="F:short-chain 2-methyl fatty acyl-CoA dehydrogenase activity"/>
    <property type="evidence" value="ECO:0007669"/>
    <property type="project" value="UniProtKB-EC"/>
</dbReference>
<dbReference type="PROSITE" id="PS00073">
    <property type="entry name" value="ACYL_COA_DH_2"/>
    <property type="match status" value="1"/>
</dbReference>
<evidence type="ECO:0000256" key="23">
    <source>
        <dbReference type="ARBA" id="ARBA00049096"/>
    </source>
</evidence>
<comment type="pathway">
    <text evidence="3">Lipid metabolism; mitochondrial fatty acid beta-oxidation.</text>
</comment>
<keyword evidence="11" id="KW-0007">Acetylation</keyword>
<evidence type="ECO:0000256" key="21">
    <source>
        <dbReference type="ARBA" id="ARBA00048307"/>
    </source>
</evidence>
<evidence type="ECO:0000256" key="5">
    <source>
        <dbReference type="ARBA" id="ARBA00011881"/>
    </source>
</evidence>
<dbReference type="InterPro" id="IPR009075">
    <property type="entry name" value="AcylCo_DH/oxidase_C"/>
</dbReference>
<dbReference type="GO" id="GO:0050660">
    <property type="term" value="F:flavin adenine dinucleotide binding"/>
    <property type="evidence" value="ECO:0007669"/>
    <property type="project" value="InterPro"/>
</dbReference>
<evidence type="ECO:0000256" key="3">
    <source>
        <dbReference type="ARBA" id="ARBA00005198"/>
    </source>
</evidence>
<evidence type="ECO:0000256" key="2">
    <source>
        <dbReference type="ARBA" id="ARBA00004305"/>
    </source>
</evidence>
<evidence type="ECO:0000256" key="9">
    <source>
        <dbReference type="ARBA" id="ARBA00022832"/>
    </source>
</evidence>
<comment type="subunit">
    <text evidence="5">Homotetramer.</text>
</comment>
<keyword evidence="9" id="KW-0276">Fatty acid metabolism</keyword>
<dbReference type="FunFam" id="1.10.540.10:FF:000012">
    <property type="entry name" value="Acyl-CoA dehydrogenase short/branched chain"/>
    <property type="match status" value="1"/>
</dbReference>
<keyword evidence="6" id="KW-0597">Phosphoprotein</keyword>
<comment type="catalytic activity">
    <reaction evidence="22">
        <text>(2R)-2-methylbutanoyl-CoA + oxidized [electron-transfer flavoprotein] + H(+) = ethylacryloyl-CoA + reduced [electron-transfer flavoprotein]</text>
        <dbReference type="Rhea" id="RHEA:65296"/>
        <dbReference type="Rhea" id="RHEA-COMP:10685"/>
        <dbReference type="Rhea" id="RHEA-COMP:10686"/>
        <dbReference type="ChEBI" id="CHEBI:15378"/>
        <dbReference type="ChEBI" id="CHEBI:57692"/>
        <dbReference type="ChEBI" id="CHEBI:58307"/>
        <dbReference type="ChEBI" id="CHEBI:156439"/>
        <dbReference type="ChEBI" id="CHEBI:156440"/>
    </reaction>
    <physiologicalReaction direction="left-to-right" evidence="22">
        <dbReference type="Rhea" id="RHEA:65297"/>
    </physiologicalReaction>
</comment>
<dbReference type="CDD" id="cd01158">
    <property type="entry name" value="SCAD_SBCAD"/>
    <property type="match status" value="1"/>
</dbReference>
<dbReference type="Gene3D" id="1.20.140.10">
    <property type="entry name" value="Butyryl-CoA Dehydrogenase, subunit A, domain 3"/>
    <property type="match status" value="1"/>
</dbReference>